<evidence type="ECO:0000256" key="3">
    <source>
        <dbReference type="ARBA" id="ARBA00022643"/>
    </source>
</evidence>
<dbReference type="Gene3D" id="2.30.110.10">
    <property type="entry name" value="Electron Transport, Fmn-binding Protein, Chain A"/>
    <property type="match status" value="1"/>
</dbReference>
<sequence length="339" mass="37308">MTRVWATFRSAIASRGTVSDPPQSRPSTLHARKCLITNASPSTMRLTSSAAAAAKPAFSAVQPITNFEETIANRPDFDHSGKPIEITKSPDPSWSYGDGVRTGQSPTDKVHREIDPYSPDRSVGQNYRLLISGIAPRPVGFVSTISGDGETKNLAPFSYFQVTDHDPPMFIVSFSSRFGSAKDTYQNLKDTGECVINTVSENMIEAVNASSIDAPYGVSEWDITGLTEAPTTTVRPSRVRESVLSIEGQVVDIKEFESHKPGMSNYGMVLIKATRFWVQEDAANEDFSHIELDKLRPIGQLGGMSYGRITSTFELPRTRWADEKPNNKLLTKLENEKAL</sequence>
<comment type="similarity">
    <text evidence="4">Belongs to the flavoredoxin family.</text>
</comment>
<dbReference type="SUPFAM" id="SSF50475">
    <property type="entry name" value="FMN-binding split barrel"/>
    <property type="match status" value="1"/>
</dbReference>
<dbReference type="PANTHER" id="PTHR33798:SF5">
    <property type="entry name" value="FLAVIN REDUCTASE LIKE DOMAIN-CONTAINING PROTEIN"/>
    <property type="match status" value="1"/>
</dbReference>
<gene>
    <name evidence="7" type="ORF">FocTR4_00007500</name>
</gene>
<evidence type="ECO:0000259" key="6">
    <source>
        <dbReference type="SMART" id="SM00903"/>
    </source>
</evidence>
<feature type="domain" description="Flavin reductase like" evidence="6">
    <location>
        <begin position="132"/>
        <end position="291"/>
    </location>
</feature>
<organism evidence="7 8">
    <name type="scientific">Fusarium oxysporum f. sp. cubense</name>
    <dbReference type="NCBI Taxonomy" id="61366"/>
    <lineage>
        <taxon>Eukaryota</taxon>
        <taxon>Fungi</taxon>
        <taxon>Dikarya</taxon>
        <taxon>Ascomycota</taxon>
        <taxon>Pezizomycotina</taxon>
        <taxon>Sordariomycetes</taxon>
        <taxon>Hypocreomycetidae</taxon>
        <taxon>Hypocreales</taxon>
        <taxon>Nectriaceae</taxon>
        <taxon>Fusarium</taxon>
        <taxon>Fusarium oxysporum species complex</taxon>
    </lineage>
</organism>
<evidence type="ECO:0000256" key="4">
    <source>
        <dbReference type="ARBA" id="ARBA00038054"/>
    </source>
</evidence>
<dbReference type="InterPro" id="IPR002563">
    <property type="entry name" value="Flavin_Rdtase-like_dom"/>
</dbReference>
<dbReference type="InterPro" id="IPR012349">
    <property type="entry name" value="Split_barrel_FMN-bd"/>
</dbReference>
<dbReference type="PANTHER" id="PTHR33798">
    <property type="entry name" value="FLAVOPROTEIN OXYGENASE"/>
    <property type="match status" value="1"/>
</dbReference>
<evidence type="ECO:0000256" key="5">
    <source>
        <dbReference type="SAM" id="MobiDB-lite"/>
    </source>
</evidence>
<keyword evidence="2" id="KW-0285">Flavoprotein</keyword>
<dbReference type="Pfam" id="PF01613">
    <property type="entry name" value="Flavin_Reduct"/>
    <property type="match status" value="1"/>
</dbReference>
<feature type="region of interest" description="Disordered" evidence="5">
    <location>
        <begin position="87"/>
        <end position="118"/>
    </location>
</feature>
<comment type="cofactor">
    <cofactor evidence="1">
        <name>FMN</name>
        <dbReference type="ChEBI" id="CHEBI:58210"/>
    </cofactor>
</comment>
<protein>
    <recommendedName>
        <fullName evidence="6">Flavin reductase like domain-containing protein</fullName>
    </recommendedName>
</protein>
<keyword evidence="3" id="KW-0288">FMN</keyword>
<name>A0A5C6TNL3_FUSOC</name>
<evidence type="ECO:0000256" key="1">
    <source>
        <dbReference type="ARBA" id="ARBA00001917"/>
    </source>
</evidence>
<dbReference type="GO" id="GO:0010181">
    <property type="term" value="F:FMN binding"/>
    <property type="evidence" value="ECO:0007669"/>
    <property type="project" value="InterPro"/>
</dbReference>
<comment type="caution">
    <text evidence="7">The sequence shown here is derived from an EMBL/GenBank/DDBJ whole genome shotgun (WGS) entry which is preliminary data.</text>
</comment>
<evidence type="ECO:0000313" key="8">
    <source>
        <dbReference type="Proteomes" id="UP000321331"/>
    </source>
</evidence>
<dbReference type="EMBL" id="VMNF01000003">
    <property type="protein sequence ID" value="TXC11728.1"/>
    <property type="molecule type" value="Genomic_DNA"/>
</dbReference>
<proteinExistence type="inferred from homology"/>
<reference evidence="7 8" key="1">
    <citation type="submission" date="2019-07" db="EMBL/GenBank/DDBJ databases">
        <title>The First High-Quality Draft Genome Sequence of the Causal Agent of the Current Panama Disease Epidemic.</title>
        <authorList>
            <person name="Warmington R.J."/>
            <person name="Kay W."/>
            <person name="Jeffries A."/>
            <person name="Bebber D."/>
            <person name="Moore K."/>
            <person name="Studholme D.J."/>
        </authorList>
    </citation>
    <scope>NUCLEOTIDE SEQUENCE [LARGE SCALE GENOMIC DNA]</scope>
    <source>
        <strain evidence="7 8">TR4</strain>
    </source>
</reference>
<dbReference type="AlphaFoldDB" id="A0A5C6TNL3"/>
<dbReference type="SMART" id="SM00903">
    <property type="entry name" value="Flavin_Reduct"/>
    <property type="match status" value="1"/>
</dbReference>
<evidence type="ECO:0000256" key="2">
    <source>
        <dbReference type="ARBA" id="ARBA00022630"/>
    </source>
</evidence>
<evidence type="ECO:0000313" key="7">
    <source>
        <dbReference type="EMBL" id="TXC11728.1"/>
    </source>
</evidence>
<accession>A0A5C6TNL3</accession>
<dbReference type="Proteomes" id="UP000321331">
    <property type="component" value="Unassembled WGS sequence"/>
</dbReference>